<sequence>QARRLPRKIVITLRPHELLGYPFLRLSQCIAVVRFQKSLLYSGASSDGVYRDILFVPNVFTLTSPTGFAFARDLVKSIWRRHGILGFFRGFPEFVAHRLLCDVMTYIVPRYLMPPLETVALALRRRFFALDNGAMQHLRDRWLGEAGYMSVEGTASIWKSDCIGGFIRRNFEFDWYNFMVQVLVEALTYPMLTLSSRMMIYDGFEPMDAASHMMKAVEADGICSLYRGLTWRLVALLFQQLQRQNDPHNRRLGLVVEGRRTMLDHSIPVFLTIGTTVFQQLSLVQRCMSSMDGYCAESPPLSVLSMFPWVNITSQMALNVCLMYLKDRIMD</sequence>
<reference evidence="4" key="1">
    <citation type="journal article" date="2017" name="Front. Cell. Infect. Microbiol.">
        <title>The Distinct Transcriptional Response of the Midgut of Amblyomma sculptum and Amblyomma aureolatum Ticks to Rickettsia rickettsii Correlates to Their Differences in Susceptibility to Infection.</title>
        <authorList>
            <person name="Martins L.A."/>
            <person name="Galletti M.F.B.M."/>
            <person name="Ribeiro J.M."/>
            <person name="Fujita A."/>
            <person name="Costa F.B."/>
            <person name="Labruna M.B."/>
            <person name="Daffre S."/>
            <person name="Fogaca A.C."/>
        </authorList>
    </citation>
    <scope>NUCLEOTIDE SEQUENCE</scope>
</reference>
<accession>A0A1E1XGU9</accession>
<dbReference type="GO" id="GO:0016020">
    <property type="term" value="C:membrane"/>
    <property type="evidence" value="ECO:0007669"/>
    <property type="project" value="UniProtKB-SubCell"/>
</dbReference>
<dbReference type="Gene3D" id="1.50.40.10">
    <property type="entry name" value="Mitochondrial carrier domain"/>
    <property type="match status" value="1"/>
</dbReference>
<evidence type="ECO:0000256" key="2">
    <source>
        <dbReference type="ARBA" id="ARBA00022692"/>
    </source>
</evidence>
<proteinExistence type="evidence at transcript level"/>
<evidence type="ECO:0000256" key="3">
    <source>
        <dbReference type="ARBA" id="ARBA00023136"/>
    </source>
</evidence>
<feature type="non-terminal residue" evidence="4">
    <location>
        <position position="1"/>
    </location>
</feature>
<comment type="subcellular location">
    <subcellularLocation>
        <location evidence="1">Membrane</location>
    </subcellularLocation>
</comment>
<evidence type="ECO:0000256" key="1">
    <source>
        <dbReference type="ARBA" id="ARBA00004370"/>
    </source>
</evidence>
<organism evidence="4">
    <name type="scientific">Amblyomma aureolatum</name>
    <dbReference type="NCBI Taxonomy" id="187763"/>
    <lineage>
        <taxon>Eukaryota</taxon>
        <taxon>Metazoa</taxon>
        <taxon>Ecdysozoa</taxon>
        <taxon>Arthropoda</taxon>
        <taxon>Chelicerata</taxon>
        <taxon>Arachnida</taxon>
        <taxon>Acari</taxon>
        <taxon>Parasitiformes</taxon>
        <taxon>Ixodida</taxon>
        <taxon>Ixodoidea</taxon>
        <taxon>Ixodidae</taxon>
        <taxon>Amblyomminae</taxon>
        <taxon>Amblyomma</taxon>
    </lineage>
</organism>
<evidence type="ECO:0000313" key="4">
    <source>
        <dbReference type="EMBL" id="JAT98517.1"/>
    </source>
</evidence>
<dbReference type="AlphaFoldDB" id="A0A1E1XGU9"/>
<dbReference type="SUPFAM" id="SSF103506">
    <property type="entry name" value="Mitochondrial carrier"/>
    <property type="match status" value="1"/>
</dbReference>
<dbReference type="InterPro" id="IPR023395">
    <property type="entry name" value="MCP_dom_sf"/>
</dbReference>
<protein>
    <submittedName>
        <fullName evidence="4">Uncharacterized protein</fullName>
    </submittedName>
</protein>
<name>A0A1E1XGU9_9ACAR</name>
<keyword evidence="2" id="KW-0812">Transmembrane</keyword>
<dbReference type="EMBL" id="GFAC01000671">
    <property type="protein sequence ID" value="JAT98517.1"/>
    <property type="molecule type" value="mRNA"/>
</dbReference>
<keyword evidence="3" id="KW-0472">Membrane</keyword>